<dbReference type="SUPFAM" id="SSF49452">
    <property type="entry name" value="Starch-binding domain-like"/>
    <property type="match status" value="1"/>
</dbReference>
<dbReference type="Pfam" id="PF13620">
    <property type="entry name" value="CarboxypepD_reg"/>
    <property type="match status" value="1"/>
</dbReference>
<name>A0A918KM09_9GAMM</name>
<dbReference type="GO" id="GO:0035312">
    <property type="term" value="F:5'-3' DNA exonuclease activity"/>
    <property type="evidence" value="ECO:0007669"/>
    <property type="project" value="TreeGrafter"/>
</dbReference>
<comment type="caution">
    <text evidence="2">The sequence shown here is derived from an EMBL/GenBank/DDBJ whole genome shotgun (WGS) entry which is preliminary data.</text>
</comment>
<feature type="chain" id="PRO_5037617982" description="Carboxypeptidase regulatory-like domain-containing protein" evidence="1">
    <location>
        <begin position="24"/>
        <end position="758"/>
    </location>
</feature>
<dbReference type="RefSeq" id="WP_189611895.1">
    <property type="nucleotide sequence ID" value="NZ_BMXR01000011.1"/>
</dbReference>
<dbReference type="SUPFAM" id="SSF89550">
    <property type="entry name" value="PHP domain-like"/>
    <property type="match status" value="1"/>
</dbReference>
<dbReference type="Gene3D" id="3.20.20.140">
    <property type="entry name" value="Metal-dependent hydrolases"/>
    <property type="match status" value="1"/>
</dbReference>
<dbReference type="AlphaFoldDB" id="A0A918KM09"/>
<evidence type="ECO:0000313" key="3">
    <source>
        <dbReference type="Proteomes" id="UP000626148"/>
    </source>
</evidence>
<protein>
    <recommendedName>
        <fullName evidence="4">Carboxypeptidase regulatory-like domain-containing protein</fullName>
    </recommendedName>
</protein>
<dbReference type="InterPro" id="IPR052018">
    <property type="entry name" value="PHP_domain"/>
</dbReference>
<dbReference type="InterPro" id="IPR016195">
    <property type="entry name" value="Pol/histidinol_Pase-like"/>
</dbReference>
<keyword evidence="1" id="KW-0732">Signal</keyword>
<evidence type="ECO:0008006" key="4">
    <source>
        <dbReference type="Google" id="ProtNLM"/>
    </source>
</evidence>
<dbReference type="GO" id="GO:0004534">
    <property type="term" value="F:5'-3' RNA exonuclease activity"/>
    <property type="evidence" value="ECO:0007669"/>
    <property type="project" value="TreeGrafter"/>
</dbReference>
<evidence type="ECO:0000313" key="2">
    <source>
        <dbReference type="EMBL" id="GGX67611.1"/>
    </source>
</evidence>
<keyword evidence="3" id="KW-1185">Reference proteome</keyword>
<proteinExistence type="predicted"/>
<dbReference type="EMBL" id="BMXR01000011">
    <property type="protein sequence ID" value="GGX67611.1"/>
    <property type="molecule type" value="Genomic_DNA"/>
</dbReference>
<dbReference type="GO" id="GO:0030246">
    <property type="term" value="F:carbohydrate binding"/>
    <property type="evidence" value="ECO:0007669"/>
    <property type="project" value="InterPro"/>
</dbReference>
<reference evidence="2" key="2">
    <citation type="submission" date="2020-09" db="EMBL/GenBank/DDBJ databases">
        <authorList>
            <person name="Sun Q."/>
            <person name="Kim S."/>
        </authorList>
    </citation>
    <scope>NUCLEOTIDE SEQUENCE</scope>
    <source>
        <strain evidence="2">KCTC 22169</strain>
    </source>
</reference>
<reference evidence="2" key="1">
    <citation type="journal article" date="2014" name="Int. J. Syst. Evol. Microbiol.">
        <title>Complete genome sequence of Corynebacterium casei LMG S-19264T (=DSM 44701T), isolated from a smear-ripened cheese.</title>
        <authorList>
            <consortium name="US DOE Joint Genome Institute (JGI-PGF)"/>
            <person name="Walter F."/>
            <person name="Albersmeier A."/>
            <person name="Kalinowski J."/>
            <person name="Ruckert C."/>
        </authorList>
    </citation>
    <scope>NUCLEOTIDE SEQUENCE</scope>
    <source>
        <strain evidence="2">KCTC 22169</strain>
    </source>
</reference>
<gene>
    <name evidence="2" type="ORF">GCM10007392_39060</name>
</gene>
<dbReference type="InterPro" id="IPR013784">
    <property type="entry name" value="Carb-bd-like_fold"/>
</dbReference>
<feature type="signal peptide" evidence="1">
    <location>
        <begin position="1"/>
        <end position="23"/>
    </location>
</feature>
<organism evidence="2 3">
    <name type="scientific">Saccharospirillum salsuginis</name>
    <dbReference type="NCBI Taxonomy" id="418750"/>
    <lineage>
        <taxon>Bacteria</taxon>
        <taxon>Pseudomonadati</taxon>
        <taxon>Pseudomonadota</taxon>
        <taxon>Gammaproteobacteria</taxon>
        <taxon>Oceanospirillales</taxon>
        <taxon>Saccharospirillaceae</taxon>
        <taxon>Saccharospirillum</taxon>
    </lineage>
</organism>
<dbReference type="Proteomes" id="UP000626148">
    <property type="component" value="Unassembled WGS sequence"/>
</dbReference>
<dbReference type="PANTHER" id="PTHR42924">
    <property type="entry name" value="EXONUCLEASE"/>
    <property type="match status" value="1"/>
</dbReference>
<accession>A0A918KM09</accession>
<sequence>MHVSNKTLAGAIALSFSLPAVQASVTVERGATPLQNGDAVADTDIQLRNDHLVASIAVDSAPPWGVAPGGIIDAAPVVDGEPLRDKVSLIDFIPNNWSSWPTTYQNFEIVEDGPERAVIRVVRDWEAVVLTTTYTLDAGSDRIRVVTEMANDGDKAYAEILSGYVMWPDGGHLFGPAGMHGTEAGPTDAAFADWSAAYDEDWGFALHAPYMNTIDYEARDLYLKHDLAAGDSRVFEGWVQVMPDGSIARAVDAEIDRLNHPAGAIDGFVTTESGKTVTDPVVVVEKDGEPYTWVMGRNGEFELDLPAGEYDLYATAEGYADSAHRTLTVEADSRRTVRFDDLKAPGTARIEVTDGHTGEPLDARLTITEGQTPLVGFLGQKTYFTELNDIGVREVEIAPGDYVFEVAAGKDFLAQAANVEISVTAGAAQTTEVSIEPLTAPNSRRWYSADLHHHSDVLDGFSTPEYVVRSQLAAGLNLTSLMDHDTTENLAETAALSAGRDVPFIPSIEISASWGHFNPYPIDLDAEYTINSGVASVQDIIDQRDALGADAIQVNHPYIKYGYYTNVENDTATGGYYPRFDLLEVNADGEFEKTLRKAWDHWTEGERIYLSAGSDVHDVWKHRSGAVRAFAKVGGEVDAHNFVQALRDGHAFVSFGPLVYPDVDFGDDLTVATGERVTLGFDLEAANGLKSIQLISDNGDVIAERNFDGEPIAARAELGLTANEDTFVAVIVEDAAGKNAYSNPIWIDVMTHRAAPDA</sequence>
<dbReference type="Gene3D" id="2.60.40.1120">
    <property type="entry name" value="Carboxypeptidase-like, regulatory domain"/>
    <property type="match status" value="1"/>
</dbReference>
<dbReference type="NCBIfam" id="NF038032">
    <property type="entry name" value="CehA_McbA_metalo"/>
    <property type="match status" value="1"/>
</dbReference>
<evidence type="ECO:0000256" key="1">
    <source>
        <dbReference type="SAM" id="SignalP"/>
    </source>
</evidence>
<dbReference type="PANTHER" id="PTHR42924:SF3">
    <property type="entry name" value="POLYMERASE_HISTIDINOL PHOSPHATASE N-TERMINAL DOMAIN-CONTAINING PROTEIN"/>
    <property type="match status" value="1"/>
</dbReference>